<dbReference type="PANTHER" id="PTHR33147:SF130">
    <property type="entry name" value="DEFENSIN-LIKE PROTEIN 1"/>
    <property type="match status" value="1"/>
</dbReference>
<dbReference type="InterPro" id="IPR036574">
    <property type="entry name" value="Scorpion_toxin-like_sf"/>
</dbReference>
<dbReference type="SUPFAM" id="SSF57095">
    <property type="entry name" value="Scorpion toxin-like"/>
    <property type="match status" value="2"/>
</dbReference>
<dbReference type="SMART" id="SM00505">
    <property type="entry name" value="Knot1"/>
    <property type="match status" value="2"/>
</dbReference>
<gene>
    <name evidence="4" type="primary">ga27551</name>
    <name evidence="4" type="ORF">PR202_ga27551</name>
</gene>
<dbReference type="InterPro" id="IPR003614">
    <property type="entry name" value="Knottins"/>
</dbReference>
<dbReference type="InterPro" id="IPR008176">
    <property type="entry name" value="Defensin_plant"/>
</dbReference>
<dbReference type="CDD" id="cd00107">
    <property type="entry name" value="Knot1"/>
    <property type="match status" value="1"/>
</dbReference>
<dbReference type="PANTHER" id="PTHR33147">
    <property type="entry name" value="DEFENSIN-LIKE PROTEIN 1"/>
    <property type="match status" value="1"/>
</dbReference>
<comment type="caution">
    <text evidence="4">The sequence shown here is derived from an EMBL/GenBank/DDBJ whole genome shotgun (WGS) entry which is preliminary data.</text>
</comment>
<evidence type="ECO:0000313" key="4">
    <source>
        <dbReference type="EMBL" id="GJN09536.1"/>
    </source>
</evidence>
<keyword evidence="1" id="KW-0732">Signal</keyword>
<dbReference type="EMBL" id="BQKI01000016">
    <property type="protein sequence ID" value="GJN09536.1"/>
    <property type="molecule type" value="Genomic_DNA"/>
</dbReference>
<feature type="domain" description="Knottins-like" evidence="3">
    <location>
        <begin position="14"/>
        <end position="50"/>
    </location>
</feature>
<dbReference type="Gene3D" id="3.30.30.10">
    <property type="entry name" value="Knottin, scorpion toxin-like"/>
    <property type="match status" value="2"/>
</dbReference>
<keyword evidence="2" id="KW-1015">Disulfide bond</keyword>
<dbReference type="PRINTS" id="PR00288">
    <property type="entry name" value="PUROTHIONIN"/>
</dbReference>
<proteinExistence type="predicted"/>
<organism evidence="4 5">
    <name type="scientific">Eleusine coracana subsp. coracana</name>
    <dbReference type="NCBI Taxonomy" id="191504"/>
    <lineage>
        <taxon>Eukaryota</taxon>
        <taxon>Viridiplantae</taxon>
        <taxon>Streptophyta</taxon>
        <taxon>Embryophyta</taxon>
        <taxon>Tracheophyta</taxon>
        <taxon>Spermatophyta</taxon>
        <taxon>Magnoliopsida</taxon>
        <taxon>Liliopsida</taxon>
        <taxon>Poales</taxon>
        <taxon>Poaceae</taxon>
        <taxon>PACMAD clade</taxon>
        <taxon>Chloridoideae</taxon>
        <taxon>Cynodonteae</taxon>
        <taxon>Eleusininae</taxon>
        <taxon>Eleusine</taxon>
    </lineage>
</organism>
<dbReference type="AlphaFoldDB" id="A0AAV5DH50"/>
<reference evidence="4" key="1">
    <citation type="journal article" date="2018" name="DNA Res.">
        <title>Multiple hybrid de novo genome assembly of finger millet, an orphan allotetraploid crop.</title>
        <authorList>
            <person name="Hatakeyama M."/>
            <person name="Aluri S."/>
            <person name="Balachadran M.T."/>
            <person name="Sivarajan S.R."/>
            <person name="Patrignani A."/>
            <person name="Gruter S."/>
            <person name="Poveda L."/>
            <person name="Shimizu-Inatsugi R."/>
            <person name="Baeten J."/>
            <person name="Francoijs K.J."/>
            <person name="Nataraja K.N."/>
            <person name="Reddy Y.A.N."/>
            <person name="Phadnis S."/>
            <person name="Ravikumar R.L."/>
            <person name="Schlapbach R."/>
            <person name="Sreeman S.M."/>
            <person name="Shimizu K.K."/>
        </authorList>
    </citation>
    <scope>NUCLEOTIDE SEQUENCE</scope>
</reference>
<feature type="domain" description="Knottins-like" evidence="3">
    <location>
        <begin position="64"/>
        <end position="109"/>
    </location>
</feature>
<evidence type="ECO:0000256" key="1">
    <source>
        <dbReference type="ARBA" id="ARBA00022729"/>
    </source>
</evidence>
<evidence type="ECO:0000256" key="2">
    <source>
        <dbReference type="ARBA" id="ARBA00023157"/>
    </source>
</evidence>
<keyword evidence="5" id="KW-1185">Reference proteome</keyword>
<sequence length="109" mass="12159">MWTSKRRPVAEARVCERRSGGFRGMCMWNKTCAQVCLQEGWGGGRCDELLHETTVPAPGAEARVCRRPSAGFRGICFSDHNCAQVCLQEGWGGGNCDGFRRRCKCIRQC</sequence>
<accession>A0AAV5DH50</accession>
<dbReference type="Proteomes" id="UP001054889">
    <property type="component" value="Unassembled WGS sequence"/>
</dbReference>
<evidence type="ECO:0000313" key="5">
    <source>
        <dbReference type="Proteomes" id="UP001054889"/>
    </source>
</evidence>
<dbReference type="GO" id="GO:0006952">
    <property type="term" value="P:defense response"/>
    <property type="evidence" value="ECO:0007669"/>
    <property type="project" value="InterPro"/>
</dbReference>
<protein>
    <recommendedName>
        <fullName evidence="3">Knottins-like domain-containing protein</fullName>
    </recommendedName>
</protein>
<reference evidence="4" key="2">
    <citation type="submission" date="2021-12" db="EMBL/GenBank/DDBJ databases">
        <title>Resequencing data analysis of finger millet.</title>
        <authorList>
            <person name="Hatakeyama M."/>
            <person name="Aluri S."/>
            <person name="Balachadran M.T."/>
            <person name="Sivarajan S.R."/>
            <person name="Poveda L."/>
            <person name="Shimizu-Inatsugi R."/>
            <person name="Schlapbach R."/>
            <person name="Sreeman S.M."/>
            <person name="Shimizu K.K."/>
        </authorList>
    </citation>
    <scope>NUCLEOTIDE SEQUENCE</scope>
</reference>
<dbReference type="PROSITE" id="PS00940">
    <property type="entry name" value="GAMMA_THIONIN"/>
    <property type="match status" value="2"/>
</dbReference>
<dbReference type="Pfam" id="PF00304">
    <property type="entry name" value="Gamma-thionin"/>
    <property type="match status" value="2"/>
</dbReference>
<name>A0AAV5DH50_ELECO</name>
<evidence type="ECO:0000259" key="3">
    <source>
        <dbReference type="SMART" id="SM00505"/>
    </source>
</evidence>